<dbReference type="InterPro" id="IPR035093">
    <property type="entry name" value="RelE/ParE_toxin_dom_sf"/>
</dbReference>
<dbReference type="Proteomes" id="UP001183176">
    <property type="component" value="Unassembled WGS sequence"/>
</dbReference>
<proteinExistence type="predicted"/>
<protein>
    <submittedName>
        <fullName evidence="1">Type II toxin-antitoxin system RelE/ParE family toxin</fullName>
    </submittedName>
</protein>
<keyword evidence="2" id="KW-1185">Reference proteome</keyword>
<reference evidence="2" key="1">
    <citation type="submission" date="2023-07" db="EMBL/GenBank/DDBJ databases">
        <title>30 novel species of actinomycetes from the DSMZ collection.</title>
        <authorList>
            <person name="Nouioui I."/>
        </authorList>
    </citation>
    <scope>NUCLEOTIDE SEQUENCE [LARGE SCALE GENOMIC DNA]</scope>
    <source>
        <strain evidence="2">DSM 44399</strain>
    </source>
</reference>
<organism evidence="1 2">
    <name type="scientific">Jatrophihabitans lederbergiae</name>
    <dbReference type="NCBI Taxonomy" id="3075547"/>
    <lineage>
        <taxon>Bacteria</taxon>
        <taxon>Bacillati</taxon>
        <taxon>Actinomycetota</taxon>
        <taxon>Actinomycetes</taxon>
        <taxon>Jatrophihabitantales</taxon>
        <taxon>Jatrophihabitantaceae</taxon>
        <taxon>Jatrophihabitans</taxon>
    </lineage>
</organism>
<dbReference type="Gene3D" id="3.30.2310.20">
    <property type="entry name" value="RelE-like"/>
    <property type="match status" value="1"/>
</dbReference>
<name>A0ABU2JGV2_9ACTN</name>
<sequence length="112" mass="12510">MDVGFRNAQLRKLCSDPSLMRRRFGANGSAKLQRRLAELAAATCIADLFLLRQARCHQLKAGRDEMFSVDIDGGLRMIFEVADEPTPRTKDGGVDVDQVKRVAVVEITDPHR</sequence>
<evidence type="ECO:0000313" key="1">
    <source>
        <dbReference type="EMBL" id="MDT0264194.1"/>
    </source>
</evidence>
<comment type="caution">
    <text evidence="1">The sequence shown here is derived from an EMBL/GenBank/DDBJ whole genome shotgun (WGS) entry which is preliminary data.</text>
</comment>
<gene>
    <name evidence="1" type="ORF">RM423_22760</name>
</gene>
<dbReference type="EMBL" id="JAVREH010000076">
    <property type="protein sequence ID" value="MDT0264194.1"/>
    <property type="molecule type" value="Genomic_DNA"/>
</dbReference>
<evidence type="ECO:0000313" key="2">
    <source>
        <dbReference type="Proteomes" id="UP001183176"/>
    </source>
</evidence>
<accession>A0ABU2JGV2</accession>
<dbReference type="SUPFAM" id="SSF143011">
    <property type="entry name" value="RelE-like"/>
    <property type="match status" value="1"/>
</dbReference>